<reference evidence="3 4" key="1">
    <citation type="submission" date="2011-09" db="EMBL/GenBank/DDBJ databases">
        <title>The draft genome of Treponema saccharophilum DSM 2985.</title>
        <authorList>
            <consortium name="US DOE Joint Genome Institute (JGI-PGF)"/>
            <person name="Lucas S."/>
            <person name="Copeland A."/>
            <person name="Lapidus A."/>
            <person name="Glavina del Rio T."/>
            <person name="Dalin E."/>
            <person name="Tice H."/>
            <person name="Bruce D."/>
            <person name="Goodwin L."/>
            <person name="Pitluck S."/>
            <person name="Peters L."/>
            <person name="Kyrpides N."/>
            <person name="Mavromatis K."/>
            <person name="Ivanova N."/>
            <person name="Markowitz V."/>
            <person name="Cheng J.-F."/>
            <person name="Hugenholtz P."/>
            <person name="Woyke T."/>
            <person name="Wu D."/>
            <person name="Gronow S."/>
            <person name="Wellnitz S."/>
            <person name="Brambilla E."/>
            <person name="Klenk H.-P."/>
            <person name="Eisen J.A."/>
        </authorList>
    </citation>
    <scope>NUCLEOTIDE SEQUENCE [LARGE SCALE GENOMIC DNA]</scope>
    <source>
        <strain evidence="3 4">DSM 2985</strain>
    </source>
</reference>
<proteinExistence type="predicted"/>
<dbReference type="PATRIC" id="fig|907348.3.peg.1308"/>
<organism evidence="3 4">
    <name type="scientific">Treponema saccharophilum DSM 2985</name>
    <dbReference type="NCBI Taxonomy" id="907348"/>
    <lineage>
        <taxon>Bacteria</taxon>
        <taxon>Pseudomonadati</taxon>
        <taxon>Spirochaetota</taxon>
        <taxon>Spirochaetia</taxon>
        <taxon>Spirochaetales</taxon>
        <taxon>Treponemataceae</taxon>
        <taxon>Treponema</taxon>
    </lineage>
</organism>
<dbReference type="Proteomes" id="UP000003571">
    <property type="component" value="Unassembled WGS sequence"/>
</dbReference>
<keyword evidence="2" id="KW-0732">Signal</keyword>
<dbReference type="AlphaFoldDB" id="H7EK98"/>
<gene>
    <name evidence="3" type="ORF">TresaDRAFT_1737</name>
</gene>
<feature type="compositionally biased region" description="Polar residues" evidence="1">
    <location>
        <begin position="157"/>
        <end position="175"/>
    </location>
</feature>
<dbReference type="STRING" id="907348.TresaDRAFT_1737"/>
<evidence type="ECO:0000256" key="2">
    <source>
        <dbReference type="SAM" id="SignalP"/>
    </source>
</evidence>
<name>H7EK98_9SPIR</name>
<evidence type="ECO:0008006" key="5">
    <source>
        <dbReference type="Google" id="ProtNLM"/>
    </source>
</evidence>
<feature type="region of interest" description="Disordered" evidence="1">
    <location>
        <begin position="157"/>
        <end position="180"/>
    </location>
</feature>
<accession>H7EK98</accession>
<protein>
    <recommendedName>
        <fullName evidence="5">Lipoprotein</fullName>
    </recommendedName>
</protein>
<dbReference type="RefSeq" id="WP_002703950.1">
    <property type="nucleotide sequence ID" value="NZ_AGRW01000044.1"/>
</dbReference>
<keyword evidence="4" id="KW-1185">Reference proteome</keyword>
<sequence>MKKIFKAIAALALLSCAGTAVAQRGDQATRNRGTEGESASTKNAVTVEFRTLYDREIPIRTTKGDFVPTVNSFRFEENPAGVKITSVTRDTASANTYNAKFTLTSARGNLKFWLVDNDANYVPITFNGTTGKVATMEVCEPMSDGIPQRYVTITASETQDSSFGGPSTQQKTQAKNAGYEDGFKSAVGEKESNYRSRASAKSSELGYTSALVGDYMEGVKTGRLNKAEANGYKICYDEYTKLKKEAAAAKKKVTPKINYTKLAQNSGYTDSAEIERFKKGGEKGVKAAQDGKSAVVPKFSNPYK</sequence>
<comment type="caution">
    <text evidence="3">The sequence shown here is derived from an EMBL/GenBank/DDBJ whole genome shotgun (WGS) entry which is preliminary data.</text>
</comment>
<evidence type="ECO:0000256" key="1">
    <source>
        <dbReference type="SAM" id="MobiDB-lite"/>
    </source>
</evidence>
<evidence type="ECO:0000313" key="4">
    <source>
        <dbReference type="Proteomes" id="UP000003571"/>
    </source>
</evidence>
<dbReference type="EMBL" id="AGRW01000044">
    <property type="protein sequence ID" value="EIC01985.1"/>
    <property type="molecule type" value="Genomic_DNA"/>
</dbReference>
<feature type="signal peptide" evidence="2">
    <location>
        <begin position="1"/>
        <end position="22"/>
    </location>
</feature>
<evidence type="ECO:0000313" key="3">
    <source>
        <dbReference type="EMBL" id="EIC01985.1"/>
    </source>
</evidence>
<feature type="chain" id="PRO_5003609765" description="Lipoprotein" evidence="2">
    <location>
        <begin position="23"/>
        <end position="304"/>
    </location>
</feature>